<evidence type="ECO:0000313" key="7">
    <source>
        <dbReference type="EMBL" id="KAL0263253.1"/>
    </source>
</evidence>
<name>A0ABR3CRL5_9PEZI</name>
<organism evidence="7 8">
    <name type="scientific">Diplodia seriata</name>
    <dbReference type="NCBI Taxonomy" id="420778"/>
    <lineage>
        <taxon>Eukaryota</taxon>
        <taxon>Fungi</taxon>
        <taxon>Dikarya</taxon>
        <taxon>Ascomycota</taxon>
        <taxon>Pezizomycotina</taxon>
        <taxon>Dothideomycetes</taxon>
        <taxon>Dothideomycetes incertae sedis</taxon>
        <taxon>Botryosphaeriales</taxon>
        <taxon>Botryosphaeriaceae</taxon>
        <taxon>Diplodia</taxon>
    </lineage>
</organism>
<keyword evidence="3 6" id="KW-0812">Transmembrane</keyword>
<dbReference type="EMBL" id="JAJVCZ030000002">
    <property type="protein sequence ID" value="KAL0263253.1"/>
    <property type="molecule type" value="Genomic_DNA"/>
</dbReference>
<dbReference type="PANTHER" id="PTHR12428:SF65">
    <property type="entry name" value="CYTOCHROME C OXIDASE ASSEMBLY PROTEIN COX18, MITOCHONDRIAL"/>
    <property type="match status" value="1"/>
</dbReference>
<evidence type="ECO:0000256" key="3">
    <source>
        <dbReference type="ARBA" id="ARBA00022692"/>
    </source>
</evidence>
<evidence type="ECO:0000313" key="8">
    <source>
        <dbReference type="Proteomes" id="UP001430584"/>
    </source>
</evidence>
<reference evidence="7 8" key="1">
    <citation type="submission" date="2024-02" db="EMBL/GenBank/DDBJ databases">
        <title>De novo assembly and annotation of 12 fungi associated with fruit tree decline syndrome in Ontario, Canada.</title>
        <authorList>
            <person name="Sulman M."/>
            <person name="Ellouze W."/>
            <person name="Ilyukhin E."/>
        </authorList>
    </citation>
    <scope>NUCLEOTIDE SEQUENCE [LARGE SCALE GENOMIC DNA]</scope>
    <source>
        <strain evidence="7 8">FDS-637</strain>
    </source>
</reference>
<evidence type="ECO:0000256" key="4">
    <source>
        <dbReference type="ARBA" id="ARBA00022989"/>
    </source>
</evidence>
<evidence type="ECO:0000256" key="2">
    <source>
        <dbReference type="ARBA" id="ARBA00009877"/>
    </source>
</evidence>
<protein>
    <recommendedName>
        <fullName evidence="9">Mitochondrial inner membrane protein COX18</fullName>
    </recommendedName>
</protein>
<dbReference type="PANTHER" id="PTHR12428">
    <property type="entry name" value="OXA1"/>
    <property type="match status" value="1"/>
</dbReference>
<keyword evidence="5 6" id="KW-0472">Membrane</keyword>
<evidence type="ECO:0008006" key="9">
    <source>
        <dbReference type="Google" id="ProtNLM"/>
    </source>
</evidence>
<gene>
    <name evidence="7" type="ORF">SLS55_002233</name>
</gene>
<comment type="subcellular location">
    <subcellularLocation>
        <location evidence="1">Membrane</location>
        <topology evidence="1">Multi-pass membrane protein</topology>
    </subcellularLocation>
</comment>
<comment type="similarity">
    <text evidence="2">Belongs to the OXA1/ALB3/YidC family.</text>
</comment>
<dbReference type="RefSeq" id="XP_066636282.1">
    <property type="nucleotide sequence ID" value="XM_066773715.1"/>
</dbReference>
<evidence type="ECO:0000256" key="5">
    <source>
        <dbReference type="ARBA" id="ARBA00023136"/>
    </source>
</evidence>
<accession>A0ABR3CRL5</accession>
<dbReference type="Proteomes" id="UP001430584">
    <property type="component" value="Unassembled WGS sequence"/>
</dbReference>
<evidence type="ECO:0000256" key="6">
    <source>
        <dbReference type="SAM" id="Phobius"/>
    </source>
</evidence>
<comment type="caution">
    <text evidence="7">The sequence shown here is derived from an EMBL/GenBank/DDBJ whole genome shotgun (WGS) entry which is preliminary data.</text>
</comment>
<sequence length="387" mass="42766">MHPRCATPALAARALLGLPPRLSTHVYRNARPRPPNPSQVRYTSDQLPKFAEQFPVEHTIATTLGEGCLSLPWGLLEALHNSGLPWALALPASAFVVRAFIIVPLFQLPARKSAQTNASLMPISQAFAVFKKHSAHLHHYDKGPRVAQNRAMRAITLYNYRIRKRWRAQRWKQMLPFLGLPVFLSMAESIRRMVGASSGLWGMAFGSGSYEAPKASDVLKEAPVPDGVINALDRVAEWKGTTSLPSSVPDTAILSDWLQPSLATEGMLWFPNLMVPDPLMILPFAVSGLTIASLYAGSRAPNKTKEKPAHTILKRVMMTFALAIGPLTLNMPAGILLYWSASTVCAFLTHVLLDMFRPIRMPPKPCKRTIPYSPKRKVVGAVKMARR</sequence>
<dbReference type="InterPro" id="IPR001708">
    <property type="entry name" value="YidC/ALB3/OXA1/COX18"/>
</dbReference>
<dbReference type="GeneID" id="92006318"/>
<keyword evidence="8" id="KW-1185">Reference proteome</keyword>
<evidence type="ECO:0000256" key="1">
    <source>
        <dbReference type="ARBA" id="ARBA00004141"/>
    </source>
</evidence>
<proteinExistence type="inferred from homology"/>
<feature type="transmembrane region" description="Helical" evidence="6">
    <location>
        <begin position="279"/>
        <end position="300"/>
    </location>
</feature>
<keyword evidence="4 6" id="KW-1133">Transmembrane helix</keyword>